<evidence type="ECO:0000256" key="1">
    <source>
        <dbReference type="SAM" id="MobiDB-lite"/>
    </source>
</evidence>
<evidence type="ECO:0000313" key="2">
    <source>
        <dbReference type="EMBL" id="GBN35178.1"/>
    </source>
</evidence>
<reference evidence="2 3" key="1">
    <citation type="journal article" date="2019" name="Sci. Rep.">
        <title>Orb-weaving spider Araneus ventricosus genome elucidates the spidroin gene catalogue.</title>
        <authorList>
            <person name="Kono N."/>
            <person name="Nakamura H."/>
            <person name="Ohtoshi R."/>
            <person name="Moran D.A.P."/>
            <person name="Shinohara A."/>
            <person name="Yoshida Y."/>
            <person name="Fujiwara M."/>
            <person name="Mori M."/>
            <person name="Tomita M."/>
            <person name="Arakawa K."/>
        </authorList>
    </citation>
    <scope>NUCLEOTIDE SEQUENCE [LARGE SCALE GENOMIC DNA]</scope>
</reference>
<evidence type="ECO:0000313" key="3">
    <source>
        <dbReference type="Proteomes" id="UP000499080"/>
    </source>
</evidence>
<dbReference type="Proteomes" id="UP000499080">
    <property type="component" value="Unassembled WGS sequence"/>
</dbReference>
<accession>A0A4Y2N6V4</accession>
<feature type="compositionally biased region" description="Basic and acidic residues" evidence="1">
    <location>
        <begin position="85"/>
        <end position="95"/>
    </location>
</feature>
<dbReference type="EMBL" id="BGPR01008656">
    <property type="protein sequence ID" value="GBN35178.1"/>
    <property type="molecule type" value="Genomic_DNA"/>
</dbReference>
<keyword evidence="3" id="KW-1185">Reference proteome</keyword>
<dbReference type="AlphaFoldDB" id="A0A4Y2N6V4"/>
<feature type="region of interest" description="Disordered" evidence="1">
    <location>
        <begin position="85"/>
        <end position="113"/>
    </location>
</feature>
<sequence>MSRRYKKCYERPTARINKGENLAAWRKRQAENNTSVLEGNIHTSEESFAISVRRIIDIYSIVLQVQVSKVLKKREGSWDGRCHFEPWSDDKDGTKADTLSKLPHHTSGGTLGTADFLENRVSSLGPSGPETETLSLCR</sequence>
<comment type="caution">
    <text evidence="2">The sequence shown here is derived from an EMBL/GenBank/DDBJ whole genome shotgun (WGS) entry which is preliminary data.</text>
</comment>
<name>A0A4Y2N6V4_ARAVE</name>
<feature type="region of interest" description="Disordered" evidence="1">
    <location>
        <begin position="119"/>
        <end position="138"/>
    </location>
</feature>
<organism evidence="2 3">
    <name type="scientific">Araneus ventricosus</name>
    <name type="common">Orbweaver spider</name>
    <name type="synonym">Epeira ventricosa</name>
    <dbReference type="NCBI Taxonomy" id="182803"/>
    <lineage>
        <taxon>Eukaryota</taxon>
        <taxon>Metazoa</taxon>
        <taxon>Ecdysozoa</taxon>
        <taxon>Arthropoda</taxon>
        <taxon>Chelicerata</taxon>
        <taxon>Arachnida</taxon>
        <taxon>Araneae</taxon>
        <taxon>Araneomorphae</taxon>
        <taxon>Entelegynae</taxon>
        <taxon>Araneoidea</taxon>
        <taxon>Araneidae</taxon>
        <taxon>Araneus</taxon>
    </lineage>
</organism>
<gene>
    <name evidence="2" type="ORF">AVEN_140607_1</name>
</gene>
<feature type="compositionally biased region" description="Polar residues" evidence="1">
    <location>
        <begin position="120"/>
        <end position="138"/>
    </location>
</feature>
<proteinExistence type="predicted"/>
<protein>
    <submittedName>
        <fullName evidence="2">Uncharacterized protein</fullName>
    </submittedName>
</protein>